<protein>
    <submittedName>
        <fullName evidence="1">Uncharacterized protein</fullName>
    </submittedName>
</protein>
<dbReference type="OrthoDB" id="558552at2"/>
<proteinExistence type="predicted"/>
<sequence length="145" mass="16725">MEDAEALRERLRKIEALFAGAGTAGERDAAAAAAARIRARLATAARSEKPVEIRLSVPDQWARQLLIALCRRYGLEPFRYRRMHRQTLVVRAPQRFVEDLLWPEFQELSAALTEYLQQVTSRVIREEVHGDLRDAEEREETRRIG</sequence>
<name>A0A5M6J0A1_9PROT</name>
<comment type="caution">
    <text evidence="1">The sequence shown here is derived from an EMBL/GenBank/DDBJ whole genome shotgun (WGS) entry which is preliminary data.</text>
</comment>
<reference evidence="1 2" key="1">
    <citation type="submission" date="2019-09" db="EMBL/GenBank/DDBJ databases">
        <title>Genome sequence of Rhodovastum atsumiense, a diverse member of the Acetobacteraceae family of non-sulfur purple photosynthetic bacteria.</title>
        <authorList>
            <person name="Meyer T."/>
            <person name="Kyndt J."/>
        </authorList>
    </citation>
    <scope>NUCLEOTIDE SEQUENCE [LARGE SCALE GENOMIC DNA]</scope>
    <source>
        <strain evidence="1 2">DSM 21279</strain>
    </source>
</reference>
<accession>A0A5M6J0A1</accession>
<dbReference type="AlphaFoldDB" id="A0A5M6J0A1"/>
<dbReference type="EMBL" id="VWPK01000005">
    <property type="protein sequence ID" value="KAA5613639.1"/>
    <property type="molecule type" value="Genomic_DNA"/>
</dbReference>
<evidence type="ECO:0000313" key="2">
    <source>
        <dbReference type="Proteomes" id="UP000325255"/>
    </source>
</evidence>
<dbReference type="RefSeq" id="WP_150039387.1">
    <property type="nucleotide sequence ID" value="NZ_OW485601.1"/>
</dbReference>
<organism evidence="1 2">
    <name type="scientific">Rhodovastum atsumiense</name>
    <dbReference type="NCBI Taxonomy" id="504468"/>
    <lineage>
        <taxon>Bacteria</taxon>
        <taxon>Pseudomonadati</taxon>
        <taxon>Pseudomonadota</taxon>
        <taxon>Alphaproteobacteria</taxon>
        <taxon>Acetobacterales</taxon>
        <taxon>Acetobacteraceae</taxon>
        <taxon>Rhodovastum</taxon>
    </lineage>
</organism>
<gene>
    <name evidence="1" type="ORF">F1189_04290</name>
</gene>
<evidence type="ECO:0000313" key="1">
    <source>
        <dbReference type="EMBL" id="KAA5613639.1"/>
    </source>
</evidence>
<dbReference type="Proteomes" id="UP000325255">
    <property type="component" value="Unassembled WGS sequence"/>
</dbReference>
<keyword evidence="2" id="KW-1185">Reference proteome</keyword>